<proteinExistence type="predicted"/>
<comment type="caution">
    <text evidence="2">The sequence shown here is derived from an EMBL/GenBank/DDBJ whole genome shotgun (WGS) entry which is preliminary data.</text>
</comment>
<organism evidence="2 3">
    <name type="scientific">Schaalia odontolytica</name>
    <dbReference type="NCBI Taxonomy" id="1660"/>
    <lineage>
        <taxon>Bacteria</taxon>
        <taxon>Bacillati</taxon>
        <taxon>Actinomycetota</taxon>
        <taxon>Actinomycetes</taxon>
        <taxon>Actinomycetales</taxon>
        <taxon>Actinomycetaceae</taxon>
        <taxon>Schaalia</taxon>
    </lineage>
</organism>
<protein>
    <submittedName>
        <fullName evidence="2">Uncharacterized protein</fullName>
    </submittedName>
</protein>
<name>A0A2I1I0C0_9ACTO</name>
<sequence length="332" mass="35823">MEPKRRKKANTFVGIVALFALSFALMPVVWVIERVEGTPDGEVRRYLSFLAEGDAAGALAMVDPGIPNEQRLFLTNEVLTAASSRIVVESVSEPTYGDGGIDTKEVTATLRLNGDRFTHTFSLERRHKEKGDSSVWKIRDGLFVKVPVSGLRVPSFSVGGVSANAGSSDSSPVEYLFFPGVYTFQPEGLGPYVNAQATQVVVENGSHASSYETTSVSFNGQLASSLRGDVLRVAHKNLQDCATLGTNMRPSCPVELRSSAVTGIELLSSPQTLTSASDDGTYELEDAVFRYQDGSVHDLTVRVQATVIMNADGIPEVDIDGKPNITVTMQKR</sequence>
<evidence type="ECO:0000313" key="3">
    <source>
        <dbReference type="Proteomes" id="UP000234198"/>
    </source>
</evidence>
<keyword evidence="1" id="KW-1133">Transmembrane helix</keyword>
<keyword evidence="1" id="KW-0812">Transmembrane</keyword>
<reference evidence="2 3" key="1">
    <citation type="submission" date="2017-12" db="EMBL/GenBank/DDBJ databases">
        <title>Phylogenetic diversity of female urinary microbiome.</title>
        <authorList>
            <person name="Thomas-White K."/>
            <person name="Wolfe A.J."/>
        </authorList>
    </citation>
    <scope>NUCLEOTIDE SEQUENCE [LARGE SCALE GENOMIC DNA]</scope>
    <source>
        <strain evidence="2 3">UMB0018</strain>
    </source>
</reference>
<gene>
    <name evidence="2" type="ORF">CYJ22_05450</name>
</gene>
<dbReference type="Proteomes" id="UP000234198">
    <property type="component" value="Unassembled WGS sequence"/>
</dbReference>
<dbReference type="EMBL" id="PKKM01000006">
    <property type="protein sequence ID" value="PKY64582.1"/>
    <property type="molecule type" value="Genomic_DNA"/>
</dbReference>
<keyword evidence="1" id="KW-0472">Membrane</keyword>
<dbReference type="AlphaFoldDB" id="A0A2I1I0C0"/>
<evidence type="ECO:0000313" key="2">
    <source>
        <dbReference type="EMBL" id="PKY64582.1"/>
    </source>
</evidence>
<accession>A0A2I1I0C0</accession>
<dbReference type="RefSeq" id="WP_101601754.1">
    <property type="nucleotide sequence ID" value="NZ_PKKM01000006.1"/>
</dbReference>
<feature type="transmembrane region" description="Helical" evidence="1">
    <location>
        <begin position="12"/>
        <end position="32"/>
    </location>
</feature>
<evidence type="ECO:0000256" key="1">
    <source>
        <dbReference type="SAM" id="Phobius"/>
    </source>
</evidence>